<feature type="domain" description="SHOCT" evidence="2">
    <location>
        <begin position="135"/>
        <end position="160"/>
    </location>
</feature>
<dbReference type="RefSeq" id="WP_012201619.1">
    <property type="nucleotide sequence ID" value="NC_010001.1"/>
</dbReference>
<name>A9KJF1_LACP7</name>
<dbReference type="KEGG" id="cpy:Cphy_3624"/>
<keyword evidence="1" id="KW-0812">Transmembrane</keyword>
<keyword evidence="1" id="KW-1133">Transmembrane helix</keyword>
<evidence type="ECO:0000313" key="4">
    <source>
        <dbReference type="Proteomes" id="UP000000370"/>
    </source>
</evidence>
<gene>
    <name evidence="3" type="ordered locus">Cphy_3624</name>
</gene>
<dbReference type="Proteomes" id="UP000000370">
    <property type="component" value="Chromosome"/>
</dbReference>
<dbReference type="InterPro" id="IPR018649">
    <property type="entry name" value="SHOCT"/>
</dbReference>
<dbReference type="HOGENOM" id="CLU_1632503_0_0_9"/>
<evidence type="ECO:0000256" key="1">
    <source>
        <dbReference type="SAM" id="Phobius"/>
    </source>
</evidence>
<evidence type="ECO:0000313" key="3">
    <source>
        <dbReference type="EMBL" id="ABX43971.1"/>
    </source>
</evidence>
<keyword evidence="1" id="KW-0472">Membrane</keyword>
<dbReference type="EMBL" id="CP000885">
    <property type="protein sequence ID" value="ABX43971.1"/>
    <property type="molecule type" value="Genomic_DNA"/>
</dbReference>
<dbReference type="Pfam" id="PF09851">
    <property type="entry name" value="SHOCT"/>
    <property type="match status" value="1"/>
</dbReference>
<accession>A9KJF1</accession>
<feature type="transmembrane region" description="Helical" evidence="1">
    <location>
        <begin position="33"/>
        <end position="50"/>
    </location>
</feature>
<evidence type="ECO:0000259" key="2">
    <source>
        <dbReference type="Pfam" id="PF09851"/>
    </source>
</evidence>
<proteinExistence type="predicted"/>
<organism evidence="3 4">
    <name type="scientific">Lachnoclostridium phytofermentans (strain ATCC 700394 / DSM 18823 / ISDg)</name>
    <name type="common">Clostridium phytofermentans</name>
    <dbReference type="NCBI Taxonomy" id="357809"/>
    <lineage>
        <taxon>Bacteria</taxon>
        <taxon>Bacillati</taxon>
        <taxon>Bacillota</taxon>
        <taxon>Clostridia</taxon>
        <taxon>Lachnospirales</taxon>
        <taxon>Lachnospiraceae</taxon>
    </lineage>
</organism>
<dbReference type="AlphaFoldDB" id="A9KJF1"/>
<protein>
    <recommendedName>
        <fullName evidence="2">SHOCT domain-containing protein</fullName>
    </recommendedName>
</protein>
<reference evidence="4" key="1">
    <citation type="submission" date="2007-11" db="EMBL/GenBank/DDBJ databases">
        <title>Complete genome sequence of Clostridium phytofermentans ISDg.</title>
        <authorList>
            <person name="Leschine S.B."/>
            <person name="Warnick T.A."/>
            <person name="Blanchard J.L."/>
            <person name="Schnell D.J."/>
            <person name="Petit E.L."/>
            <person name="LaTouf W.G."/>
            <person name="Copeland A."/>
            <person name="Lucas S."/>
            <person name="Lapidus A."/>
            <person name="Barry K."/>
            <person name="Glavina del Rio T."/>
            <person name="Dalin E."/>
            <person name="Tice H."/>
            <person name="Pitluck S."/>
            <person name="Kiss H."/>
            <person name="Brettin T."/>
            <person name="Bruce D."/>
            <person name="Detter J.C."/>
            <person name="Han C."/>
            <person name="Kuske C."/>
            <person name="Schmutz J."/>
            <person name="Larimer F."/>
            <person name="Land M."/>
            <person name="Hauser L."/>
            <person name="Kyrpides N."/>
            <person name="Kim E.A."/>
            <person name="Richardson P."/>
        </authorList>
    </citation>
    <scope>NUCLEOTIDE SEQUENCE [LARGE SCALE GENOMIC DNA]</scope>
    <source>
        <strain evidence="4">ATCC 700394 / DSM 18823 / ISDg</strain>
    </source>
</reference>
<keyword evidence="4" id="KW-1185">Reference proteome</keyword>
<sequence length="162" mass="18651">MWFGWLVGFIIQGVIWGFATDAVVNNKGYDENWFWWGFFFGFIALIVALTKPECHSSYDYQASSLLSQVAQEESGKRMLRNDGWNCQCGRVNPSYTGTCACGRSKDMVNEQKKKVEEEKKSQEKLVEDNLKLDNLKKMKELLDAGAITQEEYDIKKKQLLDI</sequence>